<keyword evidence="1" id="KW-0732">Signal</keyword>
<dbReference type="Gene3D" id="3.30.1150.10">
    <property type="match status" value="1"/>
</dbReference>
<feature type="chain" id="PRO_5015412069" evidence="1">
    <location>
        <begin position="26"/>
        <end position="138"/>
    </location>
</feature>
<comment type="caution">
    <text evidence="2">The sequence shown here is derived from an EMBL/GenBank/DDBJ whole genome shotgun (WGS) entry which is preliminary data.</text>
</comment>
<dbReference type="AlphaFoldDB" id="A0A2T4DJZ6"/>
<dbReference type="RefSeq" id="WP_188466734.1">
    <property type="nucleotide sequence ID" value="NZ_BAABHU010000014.1"/>
</dbReference>
<evidence type="ECO:0000313" key="3">
    <source>
        <dbReference type="Proteomes" id="UP000240608"/>
    </source>
</evidence>
<feature type="signal peptide" evidence="1">
    <location>
        <begin position="1"/>
        <end position="25"/>
    </location>
</feature>
<dbReference type="EMBL" id="PYVU01000142">
    <property type="protein sequence ID" value="PTB94078.1"/>
    <property type="molecule type" value="Genomic_DNA"/>
</dbReference>
<gene>
    <name evidence="2" type="ORF">C9994_12435</name>
</gene>
<sequence length="138" mass="15997">MNSKRFLEFYCIALLTALPLSNIMAQNDTVYLDDNQEVFSVVSHDPEPIGGRESFDKWIQENFKEELKSTEDNEKKVFYVQFIVEVDGTLSDIKIVKGFGEPYDDEVKRVVKENPTKWRPARQNNKPVKRANLIAVKI</sequence>
<name>A0A2T4DJZ6_9BACT</name>
<accession>A0A2T4DJZ6</accession>
<evidence type="ECO:0000313" key="2">
    <source>
        <dbReference type="EMBL" id="PTB94078.1"/>
    </source>
</evidence>
<reference evidence="2 3" key="1">
    <citation type="submission" date="2018-03" db="EMBL/GenBank/DDBJ databases">
        <title>Cross-interface Injection: A General Nanoliter Liquid Handling Method Applied to Single Cells Genome Amplification Automated Nanoliter Liquid Handling Applied to Single Cell Multiple Displacement Amplification.</title>
        <authorList>
            <person name="Yun J."/>
            <person name="Xu P."/>
            <person name="Xu J."/>
            <person name="Dai X."/>
            <person name="Wang Y."/>
            <person name="Zheng X."/>
            <person name="Cao C."/>
            <person name="Yi Q."/>
            <person name="Zhu Y."/>
            <person name="Wang L."/>
            <person name="Dong Z."/>
            <person name="Huang Y."/>
            <person name="Huang L."/>
            <person name="Du W."/>
        </authorList>
    </citation>
    <scope>NUCLEOTIDE SEQUENCE [LARGE SCALE GENOMIC DNA]</scope>
    <source>
        <strain evidence="2 3">Z-D1-2</strain>
    </source>
</reference>
<organism evidence="2 3">
    <name type="scientific">Marivirga lumbricoides</name>
    <dbReference type="NCBI Taxonomy" id="1046115"/>
    <lineage>
        <taxon>Bacteria</taxon>
        <taxon>Pseudomonadati</taxon>
        <taxon>Bacteroidota</taxon>
        <taxon>Cytophagia</taxon>
        <taxon>Cytophagales</taxon>
        <taxon>Marivirgaceae</taxon>
        <taxon>Marivirga</taxon>
    </lineage>
</organism>
<protein>
    <submittedName>
        <fullName evidence="2">Uncharacterized protein</fullName>
    </submittedName>
</protein>
<dbReference type="SUPFAM" id="SSF74653">
    <property type="entry name" value="TolA/TonB C-terminal domain"/>
    <property type="match status" value="1"/>
</dbReference>
<proteinExistence type="predicted"/>
<dbReference type="Proteomes" id="UP000240608">
    <property type="component" value="Unassembled WGS sequence"/>
</dbReference>
<evidence type="ECO:0000256" key="1">
    <source>
        <dbReference type="SAM" id="SignalP"/>
    </source>
</evidence>